<reference evidence="1 2" key="1">
    <citation type="submission" date="2019-02" db="EMBL/GenBank/DDBJ databases">
        <title>Deep-cultivation of Planctomycetes and their phenomic and genomic characterization uncovers novel biology.</title>
        <authorList>
            <person name="Wiegand S."/>
            <person name="Jogler M."/>
            <person name="Boedeker C."/>
            <person name="Pinto D."/>
            <person name="Vollmers J."/>
            <person name="Rivas-Marin E."/>
            <person name="Kohn T."/>
            <person name="Peeters S.H."/>
            <person name="Heuer A."/>
            <person name="Rast P."/>
            <person name="Oberbeckmann S."/>
            <person name="Bunk B."/>
            <person name="Jeske O."/>
            <person name="Meyerdierks A."/>
            <person name="Storesund J.E."/>
            <person name="Kallscheuer N."/>
            <person name="Luecker S."/>
            <person name="Lage O.M."/>
            <person name="Pohl T."/>
            <person name="Merkel B.J."/>
            <person name="Hornburger P."/>
            <person name="Mueller R.-W."/>
            <person name="Bruemmer F."/>
            <person name="Labrenz M."/>
            <person name="Spormann A.M."/>
            <person name="Op Den Camp H."/>
            <person name="Overmann J."/>
            <person name="Amann R."/>
            <person name="Jetten M.S.M."/>
            <person name="Mascher T."/>
            <person name="Medema M.H."/>
            <person name="Devos D.P."/>
            <person name="Kaster A.-K."/>
            <person name="Ovreas L."/>
            <person name="Rohde M."/>
            <person name="Galperin M.Y."/>
            <person name="Jogler C."/>
        </authorList>
    </citation>
    <scope>NUCLEOTIDE SEQUENCE [LARGE SCALE GENOMIC DNA]</scope>
    <source>
        <strain evidence="1 2">Pla52n</strain>
    </source>
</reference>
<gene>
    <name evidence="1" type="ORF">Pla52n_09410</name>
</gene>
<sequence length="40" mass="4665">MNPRHSTLLDSQTSVKEWLTEVFYSFDDAQSLHQDAILKL</sequence>
<dbReference type="EMBL" id="SJPN01000001">
    <property type="protein sequence ID" value="TWU08359.1"/>
    <property type="molecule type" value="Genomic_DNA"/>
</dbReference>
<dbReference type="Proteomes" id="UP000320176">
    <property type="component" value="Unassembled WGS sequence"/>
</dbReference>
<dbReference type="AlphaFoldDB" id="A0A5C6BAQ4"/>
<keyword evidence="2" id="KW-1185">Reference proteome</keyword>
<comment type="caution">
    <text evidence="1">The sequence shown here is derived from an EMBL/GenBank/DDBJ whole genome shotgun (WGS) entry which is preliminary data.</text>
</comment>
<protein>
    <submittedName>
        <fullName evidence="1">Uncharacterized protein</fullName>
    </submittedName>
</protein>
<name>A0A5C6BAQ4_9BACT</name>
<proteinExistence type="predicted"/>
<organism evidence="1 2">
    <name type="scientific">Stieleria varia</name>
    <dbReference type="NCBI Taxonomy" id="2528005"/>
    <lineage>
        <taxon>Bacteria</taxon>
        <taxon>Pseudomonadati</taxon>
        <taxon>Planctomycetota</taxon>
        <taxon>Planctomycetia</taxon>
        <taxon>Pirellulales</taxon>
        <taxon>Pirellulaceae</taxon>
        <taxon>Stieleria</taxon>
    </lineage>
</organism>
<accession>A0A5C6BAQ4</accession>
<evidence type="ECO:0000313" key="2">
    <source>
        <dbReference type="Proteomes" id="UP000320176"/>
    </source>
</evidence>
<evidence type="ECO:0000313" key="1">
    <source>
        <dbReference type="EMBL" id="TWU08359.1"/>
    </source>
</evidence>